<dbReference type="AlphaFoldDB" id="A0A7J5YGD6"/>
<proteinExistence type="predicted"/>
<keyword evidence="1" id="KW-0472">Membrane</keyword>
<keyword evidence="3" id="KW-1185">Reference proteome</keyword>
<name>A0A7J5YGD6_DISMA</name>
<keyword evidence="1" id="KW-1133">Transmembrane helix</keyword>
<accession>A0A7J5YGD6</accession>
<gene>
    <name evidence="2" type="ORF">F7725_021231</name>
</gene>
<organism evidence="2 3">
    <name type="scientific">Dissostichus mawsoni</name>
    <name type="common">Antarctic cod</name>
    <dbReference type="NCBI Taxonomy" id="36200"/>
    <lineage>
        <taxon>Eukaryota</taxon>
        <taxon>Metazoa</taxon>
        <taxon>Chordata</taxon>
        <taxon>Craniata</taxon>
        <taxon>Vertebrata</taxon>
        <taxon>Euteleostomi</taxon>
        <taxon>Actinopterygii</taxon>
        <taxon>Neopterygii</taxon>
        <taxon>Teleostei</taxon>
        <taxon>Neoteleostei</taxon>
        <taxon>Acanthomorphata</taxon>
        <taxon>Eupercaria</taxon>
        <taxon>Perciformes</taxon>
        <taxon>Notothenioidei</taxon>
        <taxon>Nototheniidae</taxon>
        <taxon>Dissostichus</taxon>
    </lineage>
</organism>
<evidence type="ECO:0000313" key="2">
    <source>
        <dbReference type="EMBL" id="KAF3848203.1"/>
    </source>
</evidence>
<protein>
    <submittedName>
        <fullName evidence="2">Uncharacterized protein</fullName>
    </submittedName>
</protein>
<dbReference type="EMBL" id="JAAKFY010000013">
    <property type="protein sequence ID" value="KAF3848203.1"/>
    <property type="molecule type" value="Genomic_DNA"/>
</dbReference>
<comment type="caution">
    <text evidence="2">The sequence shown here is derived from an EMBL/GenBank/DDBJ whole genome shotgun (WGS) entry which is preliminary data.</text>
</comment>
<sequence length="138" mass="15159">MEEFCFEEAETLMDGAIVTGEKKPSIAARELVLGPHLMNAFSLTAPSSTDRGNALAFESANQINLLLERGASPKSVRLIGFMITGTRSASSSCFMLLRKCSDVQKCLSAPPPLLFILTVQHLLILPLTLQAFWFRRNT</sequence>
<feature type="transmembrane region" description="Helical" evidence="1">
    <location>
        <begin position="113"/>
        <end position="134"/>
    </location>
</feature>
<reference evidence="2 3" key="1">
    <citation type="submission" date="2020-03" db="EMBL/GenBank/DDBJ databases">
        <title>Dissostichus mawsoni Genome sequencing and assembly.</title>
        <authorList>
            <person name="Park H."/>
        </authorList>
    </citation>
    <scope>NUCLEOTIDE SEQUENCE [LARGE SCALE GENOMIC DNA]</scope>
    <source>
        <strain evidence="2">DM0001</strain>
        <tissue evidence="2">Muscle</tissue>
    </source>
</reference>
<dbReference type="Proteomes" id="UP000518266">
    <property type="component" value="Unassembled WGS sequence"/>
</dbReference>
<evidence type="ECO:0000256" key="1">
    <source>
        <dbReference type="SAM" id="Phobius"/>
    </source>
</evidence>
<evidence type="ECO:0000313" key="3">
    <source>
        <dbReference type="Proteomes" id="UP000518266"/>
    </source>
</evidence>
<keyword evidence="1" id="KW-0812">Transmembrane</keyword>